<name>K1RRE7_9ZZZZ</name>
<feature type="domain" description="MTTase N-terminal" evidence="1">
    <location>
        <begin position="1"/>
        <end position="28"/>
    </location>
</feature>
<gene>
    <name evidence="2" type="ORF">LEA_19097</name>
</gene>
<dbReference type="InterPro" id="IPR013848">
    <property type="entry name" value="Methylthiotransferase_N"/>
</dbReference>
<dbReference type="InterPro" id="IPR038135">
    <property type="entry name" value="Methylthiotransferase_N_sf"/>
</dbReference>
<organism evidence="2">
    <name type="scientific">human gut metagenome</name>
    <dbReference type="NCBI Taxonomy" id="408170"/>
    <lineage>
        <taxon>unclassified sequences</taxon>
        <taxon>metagenomes</taxon>
        <taxon>organismal metagenomes</taxon>
    </lineage>
</organism>
<accession>K1RRE7</accession>
<dbReference type="Gene3D" id="3.40.50.12160">
    <property type="entry name" value="Methylthiotransferase, N-terminal domain"/>
    <property type="match status" value="1"/>
</dbReference>
<proteinExistence type="predicted"/>
<dbReference type="GO" id="GO:0046872">
    <property type="term" value="F:metal ion binding"/>
    <property type="evidence" value="ECO:0007669"/>
    <property type="project" value="UniProtKB-KW"/>
</dbReference>
<dbReference type="EMBL" id="AJWY01013124">
    <property type="protein sequence ID" value="EKC47993.1"/>
    <property type="molecule type" value="Genomic_DNA"/>
</dbReference>
<reference evidence="2" key="1">
    <citation type="journal article" date="2013" name="Environ. Microbiol.">
        <title>Microbiota from the distal guts of lean and obese adolescents exhibit partial functional redundancy besides clear differences in community structure.</title>
        <authorList>
            <person name="Ferrer M."/>
            <person name="Ruiz A."/>
            <person name="Lanza F."/>
            <person name="Haange S.B."/>
            <person name="Oberbach A."/>
            <person name="Till H."/>
            <person name="Bargiela R."/>
            <person name="Campoy C."/>
            <person name="Segura M.T."/>
            <person name="Richter M."/>
            <person name="von Bergen M."/>
            <person name="Seifert J."/>
            <person name="Suarez A."/>
        </authorList>
    </citation>
    <scope>NUCLEOTIDE SEQUENCE</scope>
</reference>
<evidence type="ECO:0000259" key="1">
    <source>
        <dbReference type="PROSITE" id="PS51449"/>
    </source>
</evidence>
<dbReference type="PROSITE" id="PS51449">
    <property type="entry name" value="MTTASE_N"/>
    <property type="match status" value="1"/>
</dbReference>
<comment type="caution">
    <text evidence="2">The sequence shown here is derived from an EMBL/GenBank/DDBJ whole genome shotgun (WGS) entry which is preliminary data.</text>
</comment>
<feature type="non-terminal residue" evidence="2">
    <location>
        <position position="28"/>
    </location>
</feature>
<protein>
    <recommendedName>
        <fullName evidence="1">MTTase N-terminal domain-containing protein</fullName>
    </recommendedName>
</protein>
<sequence>MDEHGYEKTNDIFTADIVIINSCSVTGK</sequence>
<evidence type="ECO:0000313" key="2">
    <source>
        <dbReference type="EMBL" id="EKC47993.1"/>
    </source>
</evidence>
<dbReference type="GO" id="GO:0051539">
    <property type="term" value="F:4 iron, 4 sulfur cluster binding"/>
    <property type="evidence" value="ECO:0007669"/>
    <property type="project" value="UniProtKB-KW"/>
</dbReference>
<dbReference type="GO" id="GO:0035596">
    <property type="term" value="F:methylthiotransferase activity"/>
    <property type="evidence" value="ECO:0007669"/>
    <property type="project" value="InterPro"/>
</dbReference>
<dbReference type="AlphaFoldDB" id="K1RRE7"/>